<proteinExistence type="predicted"/>
<name>A0A2A9NH09_9AGAR</name>
<dbReference type="Proteomes" id="UP000242287">
    <property type="component" value="Unassembled WGS sequence"/>
</dbReference>
<dbReference type="EMBL" id="KZ302147">
    <property type="protein sequence ID" value="PFH46933.1"/>
    <property type="molecule type" value="Genomic_DNA"/>
</dbReference>
<gene>
    <name evidence="2" type="ORF">AMATHDRAFT_50677</name>
</gene>
<evidence type="ECO:0000313" key="2">
    <source>
        <dbReference type="EMBL" id="PFH46933.1"/>
    </source>
</evidence>
<dbReference type="AlphaFoldDB" id="A0A2A9NH09"/>
<protein>
    <submittedName>
        <fullName evidence="2">Uncharacterized protein</fullName>
    </submittedName>
</protein>
<organism evidence="2 3">
    <name type="scientific">Amanita thiersii Skay4041</name>
    <dbReference type="NCBI Taxonomy" id="703135"/>
    <lineage>
        <taxon>Eukaryota</taxon>
        <taxon>Fungi</taxon>
        <taxon>Dikarya</taxon>
        <taxon>Basidiomycota</taxon>
        <taxon>Agaricomycotina</taxon>
        <taxon>Agaricomycetes</taxon>
        <taxon>Agaricomycetidae</taxon>
        <taxon>Agaricales</taxon>
        <taxon>Pluteineae</taxon>
        <taxon>Amanitaceae</taxon>
        <taxon>Amanita</taxon>
    </lineage>
</organism>
<feature type="region of interest" description="Disordered" evidence="1">
    <location>
        <begin position="82"/>
        <end position="104"/>
    </location>
</feature>
<sequence length="104" mass="11886">MGISSAIRILQKRYIPRRMNIRLEPHSNPLKVYSKNDIEGPYNKLFTHSQCLTEGALAHLVDSEGSFRLGFDPNVPASVKERFQKRCTDASKRKQKELEGEPSK</sequence>
<accession>A0A2A9NH09</accession>
<evidence type="ECO:0000256" key="1">
    <source>
        <dbReference type="SAM" id="MobiDB-lite"/>
    </source>
</evidence>
<keyword evidence="3" id="KW-1185">Reference proteome</keyword>
<evidence type="ECO:0000313" key="3">
    <source>
        <dbReference type="Proteomes" id="UP000242287"/>
    </source>
</evidence>
<reference evidence="2 3" key="1">
    <citation type="submission" date="2014-02" db="EMBL/GenBank/DDBJ databases">
        <title>Transposable element dynamics among asymbiotic and ectomycorrhizal Amanita fungi.</title>
        <authorList>
            <consortium name="DOE Joint Genome Institute"/>
            <person name="Hess J."/>
            <person name="Skrede I."/>
            <person name="Wolfe B."/>
            <person name="LaButti K."/>
            <person name="Ohm R.A."/>
            <person name="Grigoriev I.V."/>
            <person name="Pringle A."/>
        </authorList>
    </citation>
    <scope>NUCLEOTIDE SEQUENCE [LARGE SCALE GENOMIC DNA]</scope>
    <source>
        <strain evidence="2 3">SKay4041</strain>
    </source>
</reference>